<evidence type="ECO:0000256" key="2">
    <source>
        <dbReference type="ARBA" id="ARBA00008335"/>
    </source>
</evidence>
<dbReference type="GO" id="GO:0005886">
    <property type="term" value="C:plasma membrane"/>
    <property type="evidence" value="ECO:0007669"/>
    <property type="project" value="UniProtKB-SubCell"/>
</dbReference>
<organism evidence="10 11">
    <name type="scientific">Teichococcus coralli</name>
    <dbReference type="NCBI Taxonomy" id="2545983"/>
    <lineage>
        <taxon>Bacteria</taxon>
        <taxon>Pseudomonadati</taxon>
        <taxon>Pseudomonadota</taxon>
        <taxon>Alphaproteobacteria</taxon>
        <taxon>Acetobacterales</taxon>
        <taxon>Roseomonadaceae</taxon>
        <taxon>Roseomonas</taxon>
    </lineage>
</organism>
<keyword evidence="3" id="KW-0813">Transport</keyword>
<dbReference type="InterPro" id="IPR036259">
    <property type="entry name" value="MFS_trans_sf"/>
</dbReference>
<dbReference type="Gene3D" id="1.20.1250.20">
    <property type="entry name" value="MFS general substrate transporter like domains"/>
    <property type="match status" value="1"/>
</dbReference>
<dbReference type="InterPro" id="IPR011701">
    <property type="entry name" value="MFS"/>
</dbReference>
<reference evidence="10 11" key="1">
    <citation type="submission" date="2019-03" db="EMBL/GenBank/DDBJ databases">
        <title>Roseomonas sp. a novel Roseomonas species isolated from Sea whip Gorgonian.</title>
        <authorList>
            <person name="Li F."/>
            <person name="Pan X."/>
            <person name="Huang S."/>
            <person name="Li Z."/>
            <person name="Meng B."/>
        </authorList>
    </citation>
    <scope>NUCLEOTIDE SEQUENCE [LARGE SCALE GENOMIC DNA]</scope>
    <source>
        <strain evidence="10 11">M0104</strain>
    </source>
</reference>
<feature type="transmembrane region" description="Helical" evidence="8">
    <location>
        <begin position="169"/>
        <end position="187"/>
    </location>
</feature>
<dbReference type="PROSITE" id="PS50850">
    <property type="entry name" value="MFS"/>
    <property type="match status" value="1"/>
</dbReference>
<name>A0A845B808_9PROT</name>
<evidence type="ECO:0000256" key="5">
    <source>
        <dbReference type="ARBA" id="ARBA00022692"/>
    </source>
</evidence>
<evidence type="ECO:0000256" key="8">
    <source>
        <dbReference type="SAM" id="Phobius"/>
    </source>
</evidence>
<comment type="caution">
    <text evidence="10">The sequence shown here is derived from an EMBL/GenBank/DDBJ whole genome shotgun (WGS) entry which is preliminary data.</text>
</comment>
<keyword evidence="4" id="KW-1003">Cell membrane</keyword>
<dbReference type="RefSeq" id="WP_160935489.1">
    <property type="nucleotide sequence ID" value="NZ_SNVJ01000002.1"/>
</dbReference>
<dbReference type="AlphaFoldDB" id="A0A845B808"/>
<accession>A0A845B808</accession>
<feature type="transmembrane region" description="Helical" evidence="8">
    <location>
        <begin position="136"/>
        <end position="157"/>
    </location>
</feature>
<evidence type="ECO:0000313" key="10">
    <source>
        <dbReference type="EMBL" id="MXP62380.1"/>
    </source>
</evidence>
<dbReference type="Pfam" id="PF07690">
    <property type="entry name" value="MFS_1"/>
    <property type="match status" value="1"/>
</dbReference>
<proteinExistence type="inferred from homology"/>
<dbReference type="Proteomes" id="UP000460715">
    <property type="component" value="Unassembled WGS sequence"/>
</dbReference>
<gene>
    <name evidence="10" type="ORF">E0493_03310</name>
</gene>
<evidence type="ECO:0000256" key="1">
    <source>
        <dbReference type="ARBA" id="ARBA00004651"/>
    </source>
</evidence>
<dbReference type="EMBL" id="SNVJ01000002">
    <property type="protein sequence ID" value="MXP62380.1"/>
    <property type="molecule type" value="Genomic_DNA"/>
</dbReference>
<evidence type="ECO:0000256" key="6">
    <source>
        <dbReference type="ARBA" id="ARBA00022989"/>
    </source>
</evidence>
<evidence type="ECO:0000256" key="3">
    <source>
        <dbReference type="ARBA" id="ARBA00022448"/>
    </source>
</evidence>
<feature type="transmembrane region" description="Helical" evidence="8">
    <location>
        <begin position="385"/>
        <end position="403"/>
    </location>
</feature>
<evidence type="ECO:0000259" key="9">
    <source>
        <dbReference type="PROSITE" id="PS50850"/>
    </source>
</evidence>
<evidence type="ECO:0000256" key="7">
    <source>
        <dbReference type="ARBA" id="ARBA00023136"/>
    </source>
</evidence>
<evidence type="ECO:0000313" key="11">
    <source>
        <dbReference type="Proteomes" id="UP000460715"/>
    </source>
</evidence>
<keyword evidence="6 8" id="KW-1133">Transmembrane helix</keyword>
<dbReference type="GO" id="GO:0022857">
    <property type="term" value="F:transmembrane transporter activity"/>
    <property type="evidence" value="ECO:0007669"/>
    <property type="project" value="InterPro"/>
</dbReference>
<evidence type="ECO:0000256" key="4">
    <source>
        <dbReference type="ARBA" id="ARBA00022475"/>
    </source>
</evidence>
<comment type="similarity">
    <text evidence="2">Belongs to the major facilitator superfamily.</text>
</comment>
<dbReference type="InterPro" id="IPR020846">
    <property type="entry name" value="MFS_dom"/>
</dbReference>
<keyword evidence="5 8" id="KW-0812">Transmembrane</keyword>
<dbReference type="OrthoDB" id="272777at2"/>
<dbReference type="PANTHER" id="PTHR43271:SF2">
    <property type="entry name" value="BLL2771 PROTEIN"/>
    <property type="match status" value="1"/>
</dbReference>
<comment type="subcellular location">
    <subcellularLocation>
        <location evidence="1">Cell membrane</location>
        <topology evidence="1">Multi-pass membrane protein</topology>
    </subcellularLocation>
</comment>
<feature type="transmembrane region" description="Helical" evidence="8">
    <location>
        <begin position="323"/>
        <end position="343"/>
    </location>
</feature>
<feature type="transmembrane region" description="Helical" evidence="8">
    <location>
        <begin position="355"/>
        <end position="373"/>
    </location>
</feature>
<feature type="transmembrane region" description="Helical" evidence="8">
    <location>
        <begin position="103"/>
        <end position="124"/>
    </location>
</feature>
<dbReference type="SUPFAM" id="SSF103473">
    <property type="entry name" value="MFS general substrate transporter"/>
    <property type="match status" value="1"/>
</dbReference>
<feature type="domain" description="Major facilitator superfamily (MFS) profile" evidence="9">
    <location>
        <begin position="13"/>
        <end position="409"/>
    </location>
</feature>
<feature type="transmembrane region" description="Helical" evidence="8">
    <location>
        <begin position="78"/>
        <end position="97"/>
    </location>
</feature>
<feature type="transmembrane region" description="Helical" evidence="8">
    <location>
        <begin position="219"/>
        <end position="239"/>
    </location>
</feature>
<sequence>MNTREGSAAFMAPLVVLALGHMLSNMLRTLPAIAADVLTRDLHVAPEGLASLTGAYHFAFAAGQIPLGVALDRFGVRPVSLVLLATVAVGSVLAALVGGPVGFLLAQVVLGLGCCGMLLCPMTLAAKLLTPAQFGLWSGLIQALGNVGMLLSASPLAWLVEHHGWRAGFWAAAAMAVVVALLVRLAVPAPAPADGPHPSLLTDARVVLGLSVSRRLRGIVLLAFASFAVIIGVRGLWGGPWLMEVKGLDRIAAGNALFLMTLSLIAGPALAGVLDRRLGHRRTLLALGHALAGLLLLLVAGGAPGGWLSRLTGVSMLPVSADTALLFAFGMAISIQPLLFAMTRAAVPPDQAGKALSATNLSFFLGGAVLQAASGPVGASGGPGAAIAFFGGTVLVGTALFLATTPRGTQRG</sequence>
<keyword evidence="11" id="KW-1185">Reference proteome</keyword>
<feature type="transmembrane region" description="Helical" evidence="8">
    <location>
        <begin position="283"/>
        <end position="303"/>
    </location>
</feature>
<protein>
    <submittedName>
        <fullName evidence="10">MFS transporter</fullName>
    </submittedName>
</protein>
<feature type="transmembrane region" description="Helical" evidence="8">
    <location>
        <begin position="251"/>
        <end position="271"/>
    </location>
</feature>
<keyword evidence="7 8" id="KW-0472">Membrane</keyword>
<dbReference type="PANTHER" id="PTHR43271">
    <property type="entry name" value="BLL2771 PROTEIN"/>
    <property type="match status" value="1"/>
</dbReference>
<feature type="transmembrane region" description="Helical" evidence="8">
    <location>
        <begin position="55"/>
        <end position="71"/>
    </location>
</feature>